<gene>
    <name evidence="2" type="ORF">ANCCEY_07548</name>
</gene>
<protein>
    <submittedName>
        <fullName evidence="2">Uncharacterized protein</fullName>
    </submittedName>
</protein>
<proteinExistence type="predicted"/>
<dbReference type="Proteomes" id="UP000054495">
    <property type="component" value="Unassembled WGS sequence"/>
</dbReference>
<accession>A0A0D6LQB4</accession>
<feature type="compositionally biased region" description="Basic residues" evidence="1">
    <location>
        <begin position="263"/>
        <end position="291"/>
    </location>
</feature>
<evidence type="ECO:0000313" key="2">
    <source>
        <dbReference type="EMBL" id="EPB73388.1"/>
    </source>
</evidence>
<keyword evidence="3" id="KW-1185">Reference proteome</keyword>
<dbReference type="AlphaFoldDB" id="A0A0D6LQB4"/>
<dbReference type="EMBL" id="KE124992">
    <property type="protein sequence ID" value="EPB73388.1"/>
    <property type="molecule type" value="Genomic_DNA"/>
</dbReference>
<reference evidence="2 3" key="1">
    <citation type="submission" date="2013-05" db="EMBL/GenBank/DDBJ databases">
        <title>Draft genome of the parasitic nematode Anyclostoma ceylanicum.</title>
        <authorList>
            <person name="Mitreva M."/>
        </authorList>
    </citation>
    <scope>NUCLEOTIDE SEQUENCE [LARGE SCALE GENOMIC DNA]</scope>
</reference>
<sequence>MDDDPITAVLAQTWRRAAIPISLFFEGHLDSSYGHKNRPRVSKTNAEVSTPSHFQDKSGGFNAFCAAFPSHAPHVMRILTFRGRTTELAEKEVNIEKSQTLTYAHSFRCQNLHSYWSHASFPHEGIEEVAPIAVAPMPEVEAAPIHAVPAVAKAEYAVPAPVVAPAPAVAPAPIIAHAAPQPIVVQAQPVVQPAPVPVPYPVHVHHHNPRTEVHNVVSNYHKESGHTSATAMVSGDHHAFHDMDLHPAGHFLEDDHHAEPWKARKHHQKLALKKAARKHKTARKHKAARKQRTFEKKN</sequence>
<organism evidence="2 3">
    <name type="scientific">Ancylostoma ceylanicum</name>
    <dbReference type="NCBI Taxonomy" id="53326"/>
    <lineage>
        <taxon>Eukaryota</taxon>
        <taxon>Metazoa</taxon>
        <taxon>Ecdysozoa</taxon>
        <taxon>Nematoda</taxon>
        <taxon>Chromadorea</taxon>
        <taxon>Rhabditida</taxon>
        <taxon>Rhabditina</taxon>
        <taxon>Rhabditomorpha</taxon>
        <taxon>Strongyloidea</taxon>
        <taxon>Ancylostomatidae</taxon>
        <taxon>Ancylostomatinae</taxon>
        <taxon>Ancylostoma</taxon>
    </lineage>
</organism>
<evidence type="ECO:0000256" key="1">
    <source>
        <dbReference type="SAM" id="MobiDB-lite"/>
    </source>
</evidence>
<feature type="region of interest" description="Disordered" evidence="1">
    <location>
        <begin position="261"/>
        <end position="298"/>
    </location>
</feature>
<name>A0A0D6LQB4_9BILA</name>
<evidence type="ECO:0000313" key="3">
    <source>
        <dbReference type="Proteomes" id="UP000054495"/>
    </source>
</evidence>